<dbReference type="Proteomes" id="UP001222030">
    <property type="component" value="Unassembled WGS sequence"/>
</dbReference>
<dbReference type="EMBL" id="JAQQLE010000013">
    <property type="protein sequence ID" value="MDC7715152.1"/>
    <property type="molecule type" value="Genomic_DNA"/>
</dbReference>
<organism evidence="1 2">
    <name type="scientific">Vogesella margarita</name>
    <dbReference type="NCBI Taxonomy" id="2984199"/>
    <lineage>
        <taxon>Bacteria</taxon>
        <taxon>Pseudomonadati</taxon>
        <taxon>Pseudomonadota</taxon>
        <taxon>Betaproteobacteria</taxon>
        <taxon>Neisseriales</taxon>
        <taxon>Chromobacteriaceae</taxon>
        <taxon>Vogesella</taxon>
    </lineage>
</organism>
<name>A0ABT5IRH0_9NEIS</name>
<sequence length="127" mass="14343">MKASRDYLEEALSKIGDCSDAEKARQMKFSPQAMSFYRSGERKMDDFACIMVARVLGLDPMEIIAACQEEREKSEERREFWKDFRKTLGVQVVASLTLGAMTMTAAPEAKASSNNPLKPPMTNVYYV</sequence>
<keyword evidence="2" id="KW-1185">Reference proteome</keyword>
<proteinExistence type="predicted"/>
<gene>
    <name evidence="1" type="ORF">PQU96_13625</name>
</gene>
<evidence type="ECO:0000313" key="1">
    <source>
        <dbReference type="EMBL" id="MDC7715152.1"/>
    </source>
</evidence>
<dbReference type="RefSeq" id="WP_272772950.1">
    <property type="nucleotide sequence ID" value="NZ_JAQQLE010000013.1"/>
</dbReference>
<comment type="caution">
    <text evidence="1">The sequence shown here is derived from an EMBL/GenBank/DDBJ whole genome shotgun (WGS) entry which is preliminary data.</text>
</comment>
<protein>
    <recommendedName>
        <fullName evidence="3">HTH cro/C1-type domain-containing protein</fullName>
    </recommendedName>
</protein>
<evidence type="ECO:0008006" key="3">
    <source>
        <dbReference type="Google" id="ProtNLM"/>
    </source>
</evidence>
<reference evidence="1 2" key="1">
    <citation type="submission" date="2023-01" db="EMBL/GenBank/DDBJ databases">
        <title>Novel species of the genus Vogesella isolated from rivers.</title>
        <authorList>
            <person name="Lu H."/>
        </authorList>
    </citation>
    <scope>NUCLEOTIDE SEQUENCE [LARGE SCALE GENOMIC DNA]</scope>
    <source>
        <strain evidence="1 2">LYT5W</strain>
    </source>
</reference>
<evidence type="ECO:0000313" key="2">
    <source>
        <dbReference type="Proteomes" id="UP001222030"/>
    </source>
</evidence>
<accession>A0ABT5IRH0</accession>